<organism evidence="3 6">
    <name type="scientific">Theobroma cacao</name>
    <name type="common">Cacao</name>
    <name type="synonym">Cocoa</name>
    <dbReference type="NCBI Taxonomy" id="3641"/>
    <lineage>
        <taxon>Eukaryota</taxon>
        <taxon>Viridiplantae</taxon>
        <taxon>Streptophyta</taxon>
        <taxon>Embryophyta</taxon>
        <taxon>Tracheophyta</taxon>
        <taxon>Spermatophyta</taxon>
        <taxon>Magnoliopsida</taxon>
        <taxon>eudicotyledons</taxon>
        <taxon>Gunneridae</taxon>
        <taxon>Pentapetalae</taxon>
        <taxon>rosids</taxon>
        <taxon>malvids</taxon>
        <taxon>Malvales</taxon>
        <taxon>Malvaceae</taxon>
        <taxon>Byttnerioideae</taxon>
        <taxon>Theobroma</taxon>
    </lineage>
</organism>
<reference evidence="4 5" key="2">
    <citation type="submission" date="2025-04" db="UniProtKB">
        <authorList>
            <consortium name="RefSeq"/>
        </authorList>
    </citation>
    <scope>IDENTIFICATION</scope>
</reference>
<dbReference type="RefSeq" id="XP_017984715.1">
    <property type="nucleotide sequence ID" value="XM_018129226.1"/>
</dbReference>
<dbReference type="RefSeq" id="XP_017984714.1">
    <property type="nucleotide sequence ID" value="XM_018129225.1"/>
</dbReference>
<dbReference type="RefSeq" id="XP_017984713.1">
    <property type="nucleotide sequence ID" value="XM_018129224.1"/>
</dbReference>
<gene>
    <name evidence="4 5 6" type="primary">LOC18586334</name>
</gene>
<feature type="compositionally biased region" description="Polar residues" evidence="1">
    <location>
        <begin position="439"/>
        <end position="450"/>
    </location>
</feature>
<evidence type="ECO:0000313" key="6">
    <source>
        <dbReference type="RefSeq" id="XP_017984715.1"/>
    </source>
</evidence>
<dbReference type="InterPro" id="IPR000313">
    <property type="entry name" value="PWWP_dom"/>
</dbReference>
<feature type="region of interest" description="Disordered" evidence="1">
    <location>
        <begin position="1338"/>
        <end position="1369"/>
    </location>
</feature>
<dbReference type="PROSITE" id="PS50812">
    <property type="entry name" value="PWWP"/>
    <property type="match status" value="1"/>
</dbReference>
<proteinExistence type="predicted"/>
<dbReference type="PANTHER" id="PTHR42851">
    <property type="entry name" value="ALDOLASE-RELATED"/>
    <property type="match status" value="1"/>
</dbReference>
<evidence type="ECO:0000256" key="1">
    <source>
        <dbReference type="SAM" id="MobiDB-lite"/>
    </source>
</evidence>
<evidence type="ECO:0000313" key="5">
    <source>
        <dbReference type="RefSeq" id="XP_017984714.1"/>
    </source>
</evidence>
<feature type="region of interest" description="Disordered" evidence="1">
    <location>
        <begin position="794"/>
        <end position="825"/>
    </location>
</feature>
<dbReference type="Gramene" id="Tc10v2_t005480.3">
    <property type="protein sequence ID" value="Tc10v2_p005480.3"/>
    <property type="gene ID" value="Tc10v2_g005480"/>
</dbReference>
<dbReference type="Gramene" id="Tc10v2_t005480.2">
    <property type="protein sequence ID" value="Tc10v2_p005480.2"/>
    <property type="gene ID" value="Tc10v2_g005480"/>
</dbReference>
<evidence type="ECO:0000259" key="2">
    <source>
        <dbReference type="PROSITE" id="PS50812"/>
    </source>
</evidence>
<dbReference type="InterPro" id="IPR053063">
    <property type="entry name" value="PWWP_domain_containing_PDP"/>
</dbReference>
<dbReference type="Pfam" id="PF00855">
    <property type="entry name" value="PWWP"/>
    <property type="match status" value="1"/>
</dbReference>
<protein>
    <submittedName>
        <fullName evidence="4 5">Uncharacterized protein LOC18586334 isoform X1</fullName>
    </submittedName>
</protein>
<accession>A0AB32X1D3</accession>
<evidence type="ECO:0000313" key="4">
    <source>
        <dbReference type="RefSeq" id="XP_017984713.1"/>
    </source>
</evidence>
<dbReference type="Gene3D" id="2.30.30.140">
    <property type="match status" value="1"/>
</dbReference>
<feature type="region of interest" description="Disordered" evidence="1">
    <location>
        <begin position="93"/>
        <end position="178"/>
    </location>
</feature>
<feature type="region of interest" description="Disordered" evidence="1">
    <location>
        <begin position="434"/>
        <end position="459"/>
    </location>
</feature>
<reference evidence="3" key="1">
    <citation type="journal article" date="1997" name="Nucleic Acids Res.">
        <title>tRNAscan-SE: a program for improved detection of transfer RNA genes in genomic sequence.</title>
        <authorList>
            <person name="Lowe T.M."/>
            <person name="Eddy S.R."/>
        </authorList>
    </citation>
    <scope>NUCLEOTIDE SEQUENCE [LARGE SCALE GENOMIC DNA]</scope>
    <source>
        <strain evidence="3">r\B97-61/B2</strain>
    </source>
</reference>
<name>A0AB32X1D3_THECC</name>
<dbReference type="Proteomes" id="UP000694886">
    <property type="component" value="Chromosome 10"/>
</dbReference>
<dbReference type="Gramene" id="Tc10v2_t005480.4">
    <property type="protein sequence ID" value="Tc10v2_p005480.4"/>
    <property type="gene ID" value="Tc10v2_g005480"/>
</dbReference>
<dbReference type="GeneID" id="18586334"/>
<dbReference type="SMART" id="SM00293">
    <property type="entry name" value="PWWP"/>
    <property type="match status" value="1"/>
</dbReference>
<dbReference type="CDD" id="cd05162">
    <property type="entry name" value="PWWP"/>
    <property type="match status" value="1"/>
</dbReference>
<dbReference type="PANTHER" id="PTHR42851:SF4">
    <property type="entry name" value="PWWP DOMAIN-CONTAINING PROTEIN"/>
    <property type="match status" value="1"/>
</dbReference>
<sequence>MDEAKEKGGSGSIVTESLVTVSETAVETMACEGQVQIEEGVEGGPINGDDIMVEVLGSHVYVDGICTTDGGGGGGGGVGGDSNDEAVCGHDEPGEVGLEGNLTSLDGEDDTAGDLGSRSEVSCGETLSAIERGKAQNEVNGAGIEGSSAPDSSAGGEACQNAEPSSRMDKGGGDANQARETQKVGDLDGNELNHENQSAVVCLSAASEDSNVQTQAVNEAPMTIDGEDLNTTDGARETISGRTKKAADVDADSNSLDVKTQVTVEDVPHCEAKDLVSSIQPTELVVEGQLDEKVSLNMEIDKQGTDSEQCQMEVNTSHQIIKNHATGNDLSLKAGTDIDRGEEVDLCMGEAVDVENQNSDAKIVGSDAEQDVKVQEDSIKVETVGIGTENHKNACEGSELLGHQKDAFVGSDGGEVLKVNNNVSNQISTSVASDKVLHSSGNEDQLAKSSVSEDDSSVGQDLYVEEQVTGAEQDGLDQVQEMEVEEHDTDSEQPTNIDEKTVKRTVLKCASAVKVHQAKYLLLSEEEGEFSVSGLVWGKVRSHPWWPGQIFDPSDASEKAVKYHKKDCFLVAYFGDRTFAWNEASLLKPFRTHFSQIEKQSNSESFQNAVNCALEEVSRRAELGLACSCMPQDAYDKIKFQKVENTGVRQESSIRDGVDVSLSASSFEPDKLVDYMKALAESPSGGGDRLDLVIVKAQLLAFYRLKGYHQLPEFQFCGGLSENEANTSHSEENMYFGEEIEHTTPMDTDAEQISTGQETSMSQRSSYLKRKHNLKDGLYPSKKERSLSELMDETFDSPDVENGTDGIANRLPSSSSGKKRKAVDSFDDSVVQEGRKTISLAKVSLTTPHFPKPSFKIGECIRRAASQMTGSPLIPKGKLDGGSENTAADGYDVPFDNSEDAQRKRMNVTAEYSSLDELLSQLHLAACDPMKSYSSFNIFISFFSDFRDSLVVDQLPGDKAGGKRKKSPNSIIGFPETFEFEDMNDTYWTDRIVQNGSEEHPLHGNGRGQYQIVPVELEKPLQKGRKSRKRYSDVNHDLTAEKPPGYVDERAPAELVMNFSEINSVPSETKLNKMFKHFGPLKESETEVDRETSRARVVFRRSSDAEVAYNSAGKFNIFGSVAVNYQLNYTISESFKASLYAPTLAEETPLMASTLGGDHGLVASSLSETSLIAPSLGEEASFMVSTLGEDTLSIATTFHEESSMIASSLGDDTLAISTTLGDGASIIATTMYEETLPIASTTGEGTMGVATTIGDQSFMVATTVGEQFSTVVTTISEQTSAVATTMGEEDSFITTTLSKETSTITTTLGGETSMVNVSLDEETSSMATLGEETLSIPASLGEETPSIPTSLDEETPSVPTTLGEETPSIPTTLGEEILTIPSTLGEETPIYPVTLAEETPTITITLGQETPDLHTTLGAETPVIPSTLDKETPVIPPTLGEETPAIPPTLSDEISTITVTLGQETQTIPTIVAEETTTVLATLVEETTTIPTTLHEETLAVPTTLAERTPTIPTTLGEETATIPTTLGKETESIPKTLGEETSTNSTTLGEETSTIPTTLAEEIPTNPTTVTEETSTIPTTLGEETVAIPTTLGLEASTVLTTTGEEPSTVSTTMGMETLPPAVAEGEESAT</sequence>
<feature type="domain" description="PWWP" evidence="2">
    <location>
        <begin position="532"/>
        <end position="581"/>
    </location>
</feature>
<evidence type="ECO:0000313" key="3">
    <source>
        <dbReference type="Proteomes" id="UP000694886"/>
    </source>
</evidence>
<dbReference type="SUPFAM" id="SSF63748">
    <property type="entry name" value="Tudor/PWWP/MBT"/>
    <property type="match status" value="1"/>
</dbReference>